<dbReference type="Proteomes" id="UP001472677">
    <property type="component" value="Unassembled WGS sequence"/>
</dbReference>
<evidence type="ECO:0000256" key="7">
    <source>
        <dbReference type="ARBA" id="ARBA00017354"/>
    </source>
</evidence>
<protein>
    <recommendedName>
        <fullName evidence="7">15-cis-phytoene desaturase, chloroplastic/chromoplastic</fullName>
        <ecNumber evidence="5">1.3.5.5</ecNumber>
        <ecNumber evidence="6">5.6.2.1</ecNumber>
    </recommendedName>
    <alternativeName>
        <fullName evidence="12">Phytoene dehydrogenase</fullName>
    </alternativeName>
    <alternativeName>
        <fullName evidence="13">Phytoene desaturase</fullName>
    </alternativeName>
</protein>
<dbReference type="Gene3D" id="2.70.20.10">
    <property type="entry name" value="Topoisomerase I, domain 3"/>
    <property type="match status" value="1"/>
</dbReference>
<sequence length="1881" mass="210897">MDLLEDDPNMGLLECPQDKAIIFKECGDLTRGPMEQLQIQGEFLDSFMMARDVDAKATQVFDERVLFLARYTVECEKLAAHIYSVKAVQHHRWLSSSKIWMQQVSETITTLKMLRENKKNFDLIISNVHMPNMDGFKLLELLGFKMDLPVIMLSSNGDTKLVMKGITHGACDYLLKHVQIEEQKNIWKHVVRRKKFDKKDRSNSDSQDKPHADSGEVAEIRKVDNNVKINKKRKDYNEDEDEDLDQLQNNKGIRHIGEMLTANSTVVFPVSGSLIDSRIAGFSNNSLLSVTSNSLMLEGSSQQANLHASYLRDCVSAVGFPNGNTLSNFASIDLVFSQLRDSKADLQGQAAPVNCNAGPMIRSVAQEWNAPRKDAPYQSHFMSSSVNYFNHVHGMYSDLVQYSNTVGLNIITPRAPLMPAPSKPAQFPSAPSSTPTQLPPTHIAASTFKSTVGLGRQNVLVQICLRLPKFSWWRRSPASLYPLPPYSLMAKCRQGEVVQKSMSSTESFLAFMPIIKLLQLLGMYSDFPASYQDWNATNPLDLFQASVIKTESNPKAHISRHLSQEARGCGYLVLWLDCDREGENICFEVIECTRFPVNEAKKRVYRARFSSVTEKDILKAMDNLVEPNRHEALAVDARQEIDLKVGVAFTRFQTSYFQGKYGNLDSRVISYGPCQTPTLGFCVQRYLQINTFKPEKFWALRPYIIQTGYELQLEWKRQKLFDVDVAMMFQKLVTEDGILEVIDVSEKQESKGRPSGLNTVNLLKVASSALGYGPQTAMQIAERLYTQGFISYPRTESTAYPSSFDFKGTLKSLENNPLWSGYVHRLLAEGYHKPRTGTDAGDHPPITPMRPATEDILGNDAWRLYQYICQHFMGTVSPDCKYVRTKVEFSVGGEFFHCIGQRVTVQGFASIMPWLAINEKNLPQFTKGEKIEVSRVELYEGETSPPDYLSESELISLMEKHGIGTDASIPVHINNICERNYVQVQAGRKLAPTTLGITLIRGYQCIDPDLCLPDIRSFIEHQITLVAKGQADHSRVVQHVLQQFKQKFTYFVQQIDNMDALFEAQFSPLADTGRALSKCGKCLRYMKYVSQQPQRMFCGTCEEVYYLPQKGTIKLYKELTCPLDNFELLIFSMPGPEGKSFPLCPYCYNSPPFEGIDTLFGSTKTGSTGKLGKGAGMPCFLCPHPTCRHSVVAQGVCACPECSGILVLDPVSAPKWRLYCNKCNCLVLLPEGAHRIATTRERCTECDSTIIEVDFNKKTTPLEGGATLHTGCILCDELLHSLVEFVRVQLASATPFSPLFDATSAVELGHLSFGILVLKKMSLSGSVSALHLNFQSNRMRMGNALAFKSGESMGNTLRVPLRKRSSKGACPLQVVCIDYPRPELENTVNFLEAASLSASFRSAPRPTKPLQIIVAGAGLAGLSTAKYLADAGHKPILLEARDVLGGKVAAWKDDDGDWYETGLHIFFGAYPNVQNLFGELGINDRLQWKEHSMIFAMPNKPGEFSRFDFPEVLPAPINGIWAILKNNEMLTWPEKVKFAIGLLPAMLGGQPYVEAQDGLSVKEWMEKQGVPDRVTEEVFIAMSKALNFINPDELSMQCILIALNRFLQEKHGSKMAFLDGNPPERLCMPIVNHIESLGGEVRLNSRIKKIELNDDGTVKSFLLNNGNTIEGDAYVIATPVDVFKLLLPEDWREISYFKKLEKLVGVPVINVHIWFDRKLKNTYDHLLFSRSPLLSVYADMSVTCKEYYNPNQSMLELVFAPAEEWIARSDSEIIDATMTELAKLFPDEISADQSKAKIIKYHIVKTPRSVYKTVPNCEPCRPLQRSPIQGFYLAGDYTKQKYLASMEGAVLSGKLCAQSIVQDYELLCSMGQRKLTGASIR</sequence>
<dbReference type="EC" id="1.3.5.5" evidence="5"/>
<feature type="domain" description="Topo IA-type catalytic" evidence="18">
    <location>
        <begin position="628"/>
        <end position="1048"/>
    </location>
</feature>
<organism evidence="19 20">
    <name type="scientific">Hibiscus sabdariffa</name>
    <name type="common">roselle</name>
    <dbReference type="NCBI Taxonomy" id="183260"/>
    <lineage>
        <taxon>Eukaryota</taxon>
        <taxon>Viridiplantae</taxon>
        <taxon>Streptophyta</taxon>
        <taxon>Embryophyta</taxon>
        <taxon>Tracheophyta</taxon>
        <taxon>Spermatophyta</taxon>
        <taxon>Magnoliopsida</taxon>
        <taxon>eudicotyledons</taxon>
        <taxon>Gunneridae</taxon>
        <taxon>Pentapetalae</taxon>
        <taxon>rosids</taxon>
        <taxon>malvids</taxon>
        <taxon>Malvales</taxon>
        <taxon>Malvaceae</taxon>
        <taxon>Malvoideae</taxon>
        <taxon>Hibiscus</taxon>
    </lineage>
</organism>
<dbReference type="PRINTS" id="PR00417">
    <property type="entry name" value="PRTPISMRASEI"/>
</dbReference>
<dbReference type="SMART" id="SM00448">
    <property type="entry name" value="REC"/>
    <property type="match status" value="1"/>
</dbReference>
<name>A0ABR2BIM9_9ROSI</name>
<evidence type="ECO:0000256" key="8">
    <source>
        <dbReference type="ARBA" id="ARBA00022904"/>
    </source>
</evidence>
<dbReference type="Gene3D" id="3.50.50.60">
    <property type="entry name" value="FAD/NAD(P)-binding domain"/>
    <property type="match status" value="1"/>
</dbReference>
<dbReference type="InterPro" id="IPR001789">
    <property type="entry name" value="Sig_transdc_resp-reg_receiver"/>
</dbReference>
<keyword evidence="8" id="KW-0957">Chromoplast</keyword>
<dbReference type="InterPro" id="IPR036188">
    <property type="entry name" value="FAD/NAD-bd_sf"/>
</dbReference>
<dbReference type="InterPro" id="IPR013497">
    <property type="entry name" value="Topo_IA_cen"/>
</dbReference>
<dbReference type="Pfam" id="PF23546">
    <property type="entry name" value="Zn_ribbon_TOP3B"/>
    <property type="match status" value="1"/>
</dbReference>
<evidence type="ECO:0000256" key="10">
    <source>
        <dbReference type="ARBA" id="ARBA00023125"/>
    </source>
</evidence>
<reference evidence="19 20" key="1">
    <citation type="journal article" date="2024" name="G3 (Bethesda)">
        <title>Genome assembly of Hibiscus sabdariffa L. provides insights into metabolisms of medicinal natural products.</title>
        <authorList>
            <person name="Kim T."/>
        </authorList>
    </citation>
    <scope>NUCLEOTIDE SEQUENCE [LARGE SCALE GENOMIC DNA]</scope>
    <source>
        <strain evidence="19">TK-2024</strain>
        <tissue evidence="19">Old leaves</tissue>
    </source>
</reference>
<dbReference type="InterPro" id="IPR023406">
    <property type="entry name" value="Topo_IA_AS"/>
</dbReference>
<dbReference type="Pfam" id="PF00072">
    <property type="entry name" value="Response_reg"/>
    <property type="match status" value="1"/>
</dbReference>
<comment type="catalytic activity">
    <reaction evidence="14">
        <text>2 a plastoquinone + 15-cis-phytoene = 9,9',15-tri-cis-zeta-carotene + 2 a plastoquinol</text>
        <dbReference type="Rhea" id="RHEA:30287"/>
        <dbReference type="Rhea" id="RHEA-COMP:9561"/>
        <dbReference type="Rhea" id="RHEA-COMP:9562"/>
        <dbReference type="ChEBI" id="CHEBI:17757"/>
        <dbReference type="ChEBI" id="CHEBI:27787"/>
        <dbReference type="ChEBI" id="CHEBI:48717"/>
        <dbReference type="ChEBI" id="CHEBI:62192"/>
        <dbReference type="EC" id="1.3.5.5"/>
    </reaction>
</comment>
<comment type="subcellular location">
    <subcellularLocation>
        <location evidence="2">Plastid</location>
        <location evidence="2">Chromoplast</location>
    </subcellularLocation>
</comment>
<accession>A0ABR2BIM9</accession>
<dbReference type="Gene3D" id="1.10.290.10">
    <property type="entry name" value="Topoisomerase I, domain 4"/>
    <property type="match status" value="1"/>
</dbReference>
<dbReference type="PROSITE" id="PS00396">
    <property type="entry name" value="TOPO_IA_1"/>
    <property type="match status" value="1"/>
</dbReference>
<dbReference type="InterPro" id="IPR006171">
    <property type="entry name" value="TOPRIM_dom"/>
</dbReference>
<dbReference type="InterPro" id="IPR014102">
    <property type="entry name" value="Phytoene_desaturase"/>
</dbReference>
<keyword evidence="10" id="KW-0238">DNA-binding</keyword>
<dbReference type="SUPFAM" id="SSF56712">
    <property type="entry name" value="Prokaryotic type I DNA topoisomerase"/>
    <property type="match status" value="1"/>
</dbReference>
<dbReference type="SUPFAM" id="SSF52172">
    <property type="entry name" value="CheY-like"/>
    <property type="match status" value="1"/>
</dbReference>
<dbReference type="InterPro" id="IPR000380">
    <property type="entry name" value="Topo_IA"/>
</dbReference>
<keyword evidence="9" id="KW-0799">Topoisomerase</keyword>
<evidence type="ECO:0000256" key="3">
    <source>
        <dbReference type="ARBA" id="ARBA00004900"/>
    </source>
</evidence>
<evidence type="ECO:0000256" key="15">
    <source>
        <dbReference type="PROSITE-ProRule" id="PRU00169"/>
    </source>
</evidence>
<evidence type="ECO:0000313" key="20">
    <source>
        <dbReference type="Proteomes" id="UP001472677"/>
    </source>
</evidence>
<dbReference type="Gene3D" id="1.10.460.10">
    <property type="entry name" value="Topoisomerase I, domain 2"/>
    <property type="match status" value="1"/>
</dbReference>
<evidence type="ECO:0000256" key="13">
    <source>
        <dbReference type="ARBA" id="ARBA00032363"/>
    </source>
</evidence>
<evidence type="ECO:0000256" key="14">
    <source>
        <dbReference type="ARBA" id="ARBA00049319"/>
    </source>
</evidence>
<evidence type="ECO:0000313" key="19">
    <source>
        <dbReference type="EMBL" id="KAK8506287.1"/>
    </source>
</evidence>
<evidence type="ECO:0000256" key="16">
    <source>
        <dbReference type="SAM" id="MobiDB-lite"/>
    </source>
</evidence>
<keyword evidence="8" id="KW-0934">Plastid</keyword>
<evidence type="ECO:0000256" key="11">
    <source>
        <dbReference type="ARBA" id="ARBA00023235"/>
    </source>
</evidence>
<evidence type="ECO:0000256" key="4">
    <source>
        <dbReference type="ARBA" id="ARBA00009446"/>
    </source>
</evidence>
<comment type="similarity">
    <text evidence="4">Belongs to the type IA topoisomerase family.</text>
</comment>
<evidence type="ECO:0000256" key="2">
    <source>
        <dbReference type="ARBA" id="ARBA00004260"/>
    </source>
</evidence>
<gene>
    <name evidence="19" type="ORF">V6N12_019978</name>
</gene>
<dbReference type="EMBL" id="JBBPBM010000119">
    <property type="protein sequence ID" value="KAK8506287.1"/>
    <property type="molecule type" value="Genomic_DNA"/>
</dbReference>
<dbReference type="SMART" id="SM00436">
    <property type="entry name" value="TOP1Bc"/>
    <property type="match status" value="1"/>
</dbReference>
<evidence type="ECO:0000259" key="18">
    <source>
        <dbReference type="PROSITE" id="PS52039"/>
    </source>
</evidence>
<dbReference type="CDD" id="cd17584">
    <property type="entry name" value="REC_typeB_ARR-like"/>
    <property type="match status" value="1"/>
</dbReference>
<dbReference type="InterPro" id="IPR011006">
    <property type="entry name" value="CheY-like_superfamily"/>
</dbReference>
<dbReference type="SMART" id="SM00437">
    <property type="entry name" value="TOP1Ac"/>
    <property type="match status" value="1"/>
</dbReference>
<dbReference type="PROSITE" id="PS52039">
    <property type="entry name" value="TOPO_IA_2"/>
    <property type="match status" value="1"/>
</dbReference>
<dbReference type="Pfam" id="PF01751">
    <property type="entry name" value="Toprim"/>
    <property type="match status" value="1"/>
</dbReference>
<dbReference type="InterPro" id="IPR013826">
    <property type="entry name" value="Topo_IA_cen_sub3"/>
</dbReference>
<keyword evidence="20" id="KW-1185">Reference proteome</keyword>
<dbReference type="NCBIfam" id="TIGR02731">
    <property type="entry name" value="phytoene_desat"/>
    <property type="match status" value="1"/>
</dbReference>
<comment type="caution">
    <text evidence="19">The sequence shown here is derived from an EMBL/GenBank/DDBJ whole genome shotgun (WGS) entry which is preliminary data.</text>
</comment>
<evidence type="ECO:0000259" key="17">
    <source>
        <dbReference type="PROSITE" id="PS50110"/>
    </source>
</evidence>
<dbReference type="EC" id="5.6.2.1" evidence="6"/>
<dbReference type="InterPro" id="IPR013825">
    <property type="entry name" value="Topo_IA_cen_sub2"/>
</dbReference>
<dbReference type="InterPro" id="IPR002937">
    <property type="entry name" value="Amino_oxidase"/>
</dbReference>
<evidence type="ECO:0000256" key="12">
    <source>
        <dbReference type="ARBA" id="ARBA00031986"/>
    </source>
</evidence>
<comment type="pathway">
    <text evidence="3">Carotenoid biosynthesis; lycopene biosynthesis.</text>
</comment>
<evidence type="ECO:0000256" key="6">
    <source>
        <dbReference type="ARBA" id="ARBA00012891"/>
    </source>
</evidence>
<dbReference type="CDD" id="cd00186">
    <property type="entry name" value="TOP1Ac"/>
    <property type="match status" value="1"/>
</dbReference>
<evidence type="ECO:0000256" key="1">
    <source>
        <dbReference type="ARBA" id="ARBA00000213"/>
    </source>
</evidence>
<dbReference type="PROSITE" id="PS50110">
    <property type="entry name" value="RESPONSE_REGULATORY"/>
    <property type="match status" value="1"/>
</dbReference>
<comment type="catalytic activity">
    <reaction evidence="1">
        <text>ATP-independent breakage of single-stranded DNA, followed by passage and rejoining.</text>
        <dbReference type="EC" id="5.6.2.1"/>
    </reaction>
</comment>
<dbReference type="InterPro" id="IPR003602">
    <property type="entry name" value="Topo_IA_DNA-bd_dom"/>
</dbReference>
<keyword evidence="11" id="KW-0413">Isomerase</keyword>
<proteinExistence type="inferred from homology"/>
<evidence type="ECO:0000256" key="9">
    <source>
        <dbReference type="ARBA" id="ARBA00023029"/>
    </source>
</evidence>
<dbReference type="SUPFAM" id="SSF51905">
    <property type="entry name" value="FAD/NAD(P)-binding domain"/>
    <property type="match status" value="1"/>
</dbReference>
<dbReference type="PANTHER" id="PTHR11390:SF20">
    <property type="entry name" value="DNA TOPOISOMERASE 3-BETA-1"/>
    <property type="match status" value="1"/>
</dbReference>
<dbReference type="Pfam" id="PF01131">
    <property type="entry name" value="Topoisom_bac"/>
    <property type="match status" value="1"/>
</dbReference>
<dbReference type="Gene3D" id="3.40.50.140">
    <property type="match status" value="1"/>
</dbReference>
<dbReference type="InterPro" id="IPR023405">
    <property type="entry name" value="Topo_IA_core_domain"/>
</dbReference>
<dbReference type="Gene3D" id="3.40.50.2300">
    <property type="match status" value="1"/>
</dbReference>
<comment type="caution">
    <text evidence="15">Lacks conserved residue(s) required for the propagation of feature annotation.</text>
</comment>
<dbReference type="InterPro" id="IPR056452">
    <property type="entry name" value="Zn_ribbon_TOP3B"/>
</dbReference>
<dbReference type="Pfam" id="PF01593">
    <property type="entry name" value="Amino_oxidase"/>
    <property type="match status" value="1"/>
</dbReference>
<evidence type="ECO:0000256" key="5">
    <source>
        <dbReference type="ARBA" id="ARBA00012789"/>
    </source>
</evidence>
<feature type="domain" description="Response regulatory" evidence="17">
    <location>
        <begin position="64"/>
        <end position="191"/>
    </location>
</feature>
<dbReference type="InterPro" id="IPR013824">
    <property type="entry name" value="Topo_IA_cen_sub1"/>
</dbReference>
<dbReference type="InterPro" id="IPR003601">
    <property type="entry name" value="Topo_IA_2"/>
</dbReference>
<feature type="region of interest" description="Disordered" evidence="16">
    <location>
        <begin position="197"/>
        <end position="220"/>
    </location>
</feature>
<dbReference type="PANTHER" id="PTHR11390">
    <property type="entry name" value="PROKARYOTIC DNA TOPOISOMERASE"/>
    <property type="match status" value="1"/>
</dbReference>